<feature type="transmembrane region" description="Helical" evidence="7">
    <location>
        <begin position="38"/>
        <end position="59"/>
    </location>
</feature>
<feature type="transmembrane region" description="Helical" evidence="7">
    <location>
        <begin position="258"/>
        <end position="285"/>
    </location>
</feature>
<dbReference type="AlphaFoldDB" id="W4N7J4"/>
<feature type="transmembrane region" description="Helical" evidence="7">
    <location>
        <begin position="101"/>
        <end position="121"/>
    </location>
</feature>
<comment type="caution">
    <text evidence="8">The sequence shown here is derived from an EMBL/GenBank/DDBJ whole genome shotgun (WGS) entry which is preliminary data.</text>
</comment>
<comment type="subcellular location">
    <subcellularLocation>
        <location evidence="1">Cell membrane</location>
        <topology evidence="1">Multi-pass membrane protein</topology>
    </subcellularLocation>
</comment>
<protein>
    <submittedName>
        <fullName evidence="8">Branched-chain amino acid ABC transporter permease</fullName>
    </submittedName>
</protein>
<dbReference type="GeneID" id="97501733"/>
<evidence type="ECO:0000256" key="4">
    <source>
        <dbReference type="ARBA" id="ARBA00022989"/>
    </source>
</evidence>
<evidence type="ECO:0000256" key="3">
    <source>
        <dbReference type="ARBA" id="ARBA00022692"/>
    </source>
</evidence>
<dbReference type="GO" id="GO:0015658">
    <property type="term" value="F:branched-chain amino acid transmembrane transporter activity"/>
    <property type="evidence" value="ECO:0007669"/>
    <property type="project" value="InterPro"/>
</dbReference>
<evidence type="ECO:0000256" key="7">
    <source>
        <dbReference type="SAM" id="Phobius"/>
    </source>
</evidence>
<dbReference type="EMBL" id="AZMV01000007">
    <property type="protein sequence ID" value="ETY71012.1"/>
    <property type="molecule type" value="Genomic_DNA"/>
</dbReference>
<evidence type="ECO:0000313" key="9">
    <source>
        <dbReference type="Proteomes" id="UP000019155"/>
    </source>
</evidence>
<feature type="transmembrane region" description="Helical" evidence="7">
    <location>
        <begin position="173"/>
        <end position="193"/>
    </location>
</feature>
<feature type="transmembrane region" description="Helical" evidence="7">
    <location>
        <begin position="297"/>
        <end position="316"/>
    </location>
</feature>
<organism evidence="8 9">
    <name type="scientific">Bifidobacterium moukalabense DSM 27321</name>
    <dbReference type="NCBI Taxonomy" id="1435051"/>
    <lineage>
        <taxon>Bacteria</taxon>
        <taxon>Bacillati</taxon>
        <taxon>Actinomycetota</taxon>
        <taxon>Actinomycetes</taxon>
        <taxon>Bifidobacteriales</taxon>
        <taxon>Bifidobacteriaceae</taxon>
        <taxon>Bifidobacterium</taxon>
    </lineage>
</organism>
<dbReference type="Proteomes" id="UP000019155">
    <property type="component" value="Unassembled WGS sequence"/>
</dbReference>
<dbReference type="eggNOG" id="COG4177">
    <property type="taxonomic scope" value="Bacteria"/>
</dbReference>
<dbReference type="InterPro" id="IPR043428">
    <property type="entry name" value="LivM-like"/>
</dbReference>
<feature type="region of interest" description="Disordered" evidence="6">
    <location>
        <begin position="337"/>
        <end position="366"/>
    </location>
</feature>
<dbReference type="Pfam" id="PF02653">
    <property type="entry name" value="BPD_transp_2"/>
    <property type="match status" value="1"/>
</dbReference>
<evidence type="ECO:0000256" key="5">
    <source>
        <dbReference type="ARBA" id="ARBA00023136"/>
    </source>
</evidence>
<dbReference type="STRING" id="1435051.BMOU_1874"/>
<keyword evidence="4 7" id="KW-1133">Transmembrane helix</keyword>
<dbReference type="PANTHER" id="PTHR30482">
    <property type="entry name" value="HIGH-AFFINITY BRANCHED-CHAIN AMINO ACID TRANSPORT SYSTEM PERMEASE"/>
    <property type="match status" value="1"/>
</dbReference>
<keyword evidence="2" id="KW-1003">Cell membrane</keyword>
<dbReference type="PATRIC" id="fig|1435051.3.peg.1867"/>
<accession>W4N7J4</accession>
<dbReference type="OrthoDB" id="9814461at2"/>
<dbReference type="PANTHER" id="PTHR30482:SF10">
    <property type="entry name" value="HIGH-AFFINITY BRANCHED-CHAIN AMINO ACID TRANSPORT PROTEIN BRAE"/>
    <property type="match status" value="1"/>
</dbReference>
<reference evidence="8 9" key="1">
    <citation type="journal article" date="2014" name="Genome Announc.">
        <title>The Genome Sequence of Bifidobacterium moukalabense DSM 27321 Highlights the Close Phylogenetic Relatedness with the Bifidobacterium dentium Taxon.</title>
        <authorList>
            <person name="Lugli G.A."/>
            <person name="Duranti S."/>
            <person name="Milani C."/>
            <person name="Turroni F."/>
            <person name="Viappiani A."/>
            <person name="Mangifesta M."/>
            <person name="van Sinderen D."/>
            <person name="Ventura M."/>
        </authorList>
    </citation>
    <scope>NUCLEOTIDE SEQUENCE [LARGE SCALE GENOMIC DNA]</scope>
    <source>
        <strain evidence="8 9">DSM 27321</strain>
    </source>
</reference>
<feature type="transmembrane region" description="Helical" evidence="7">
    <location>
        <begin position="223"/>
        <end position="246"/>
    </location>
</feature>
<keyword evidence="9" id="KW-1185">Reference proteome</keyword>
<dbReference type="CDD" id="cd06581">
    <property type="entry name" value="TM_PBP1_LivM_like"/>
    <property type="match status" value="1"/>
</dbReference>
<sequence length="366" mass="38734">MKKSMLSIKQSYLVCAIGVAVLFGLLMAVCETGAASLYVKGIIMTCCIAVIMTTSLNLTIGVLGQLTLGCCGFEAIGAYSAALLSKLLVANGVQMDATLRFLLVTFAGGVIACVFGILVGIPALRLHGDYLAIITLGFGEIIRVIIQNLKVAGGKGLSEGQQGQALIGIDRLANLYVVFWITVVTVVLLFMFARSRYGRAVKAIRDDEIAAGASGINITHLKVMVFAISAFFAGIAGGIFAQYIGALTPSMAGWLQSINYVIMVVFGGMGSLTGSIVAAVGLTILPELLRAFSEYRMLVYSVVLVLIMVFRPQGIFGNWEFSLPKLVNRLFYPSRVKDPGESGAATESDAVVGRAAESADDKETKA</sequence>
<evidence type="ECO:0000256" key="1">
    <source>
        <dbReference type="ARBA" id="ARBA00004651"/>
    </source>
</evidence>
<dbReference type="GO" id="GO:0005886">
    <property type="term" value="C:plasma membrane"/>
    <property type="evidence" value="ECO:0007669"/>
    <property type="project" value="UniProtKB-SubCell"/>
</dbReference>
<keyword evidence="5 7" id="KW-0472">Membrane</keyword>
<keyword evidence="3 7" id="KW-0812">Transmembrane</keyword>
<evidence type="ECO:0000256" key="2">
    <source>
        <dbReference type="ARBA" id="ARBA00022475"/>
    </source>
</evidence>
<evidence type="ECO:0000256" key="6">
    <source>
        <dbReference type="SAM" id="MobiDB-lite"/>
    </source>
</evidence>
<name>W4N7J4_9BIFI</name>
<feature type="compositionally biased region" description="Basic and acidic residues" evidence="6">
    <location>
        <begin position="357"/>
        <end position="366"/>
    </location>
</feature>
<proteinExistence type="predicted"/>
<gene>
    <name evidence="8" type="ORF">BMOU_1874</name>
</gene>
<dbReference type="RefSeq" id="WP_034876969.1">
    <property type="nucleotide sequence ID" value="NZ_AZMV01000007.1"/>
</dbReference>
<dbReference type="InterPro" id="IPR001851">
    <property type="entry name" value="ABC_transp_permease"/>
</dbReference>
<evidence type="ECO:0000313" key="8">
    <source>
        <dbReference type="EMBL" id="ETY71012.1"/>
    </source>
</evidence>